<feature type="region of interest" description="Disordered" evidence="6">
    <location>
        <begin position="917"/>
        <end position="956"/>
    </location>
</feature>
<keyword evidence="2" id="KW-0813">Transport</keyword>
<feature type="compositionally biased region" description="Polar residues" evidence="6">
    <location>
        <begin position="649"/>
        <end position="669"/>
    </location>
</feature>
<keyword evidence="5 7" id="KW-0472">Membrane</keyword>
<protein>
    <submittedName>
        <fullName evidence="8">UDP-galactose transporter homolog 1</fullName>
    </submittedName>
</protein>
<reference evidence="8" key="1">
    <citation type="journal article" date="2015" name="PLoS ONE">
        <title>Comprehensive Evaluation of Toxoplasma gondii VEG and Neospora caninum LIV Genomes with Tachyzoite Stage Transcriptome and Proteome Defines Novel Transcript Features.</title>
        <authorList>
            <person name="Ramaprasad A."/>
            <person name="Mourier T."/>
            <person name="Naeem R."/>
            <person name="Malas T.B."/>
            <person name="Moussa E."/>
            <person name="Panigrahi A."/>
            <person name="Vermont S.J."/>
            <person name="Otto T.D."/>
            <person name="Wastling J."/>
            <person name="Pain A."/>
        </authorList>
    </citation>
    <scope>NUCLEOTIDE SEQUENCE</scope>
    <source>
        <strain evidence="8">VEG</strain>
    </source>
</reference>
<accession>A0A0F7VFB9</accession>
<evidence type="ECO:0000256" key="4">
    <source>
        <dbReference type="ARBA" id="ARBA00022989"/>
    </source>
</evidence>
<proteinExistence type="predicted"/>
<evidence type="ECO:0000256" key="2">
    <source>
        <dbReference type="ARBA" id="ARBA00022448"/>
    </source>
</evidence>
<evidence type="ECO:0000256" key="1">
    <source>
        <dbReference type="ARBA" id="ARBA00004141"/>
    </source>
</evidence>
<feature type="compositionally biased region" description="Basic and acidic residues" evidence="6">
    <location>
        <begin position="798"/>
        <end position="807"/>
    </location>
</feature>
<feature type="transmembrane region" description="Helical" evidence="7">
    <location>
        <begin position="750"/>
        <end position="770"/>
    </location>
</feature>
<sequence length="956" mass="102603">MEGSSSLAGATLVVVGMFVPYIFAGLAQRRLYDKPPSATASSPRCAEATLSSALSSALSPPSSSLSLSASDVLSYAAGGHPSTRQAAHREECLLSLSPRLDEKNESFRYTFTVLALNCAVSAFVAFLALLLLDLWKREDRQRQRESDIDERAFERTQTAVERERMACMIDEGAFVIIKEALAIDKEALAIDNGALVVGSKAFVVDGETSEGTRFVGKRKRLGRGRSLEAEREEGAQKAWGRLGKAFLSRSAWYQALVDVSGTIFRKFVCFPCSSLPTGDCARRVLAWVGDKGHRLTFGRLAPHAFVSTICQTEGKRASARRLFGVPSLSRMRLWKSLSVFCSRWRIRTCRVSSPGRTGFKEEGEKTDAGCRSQRGRDEETGETRESEEGLKRETSFKNDLCATSAPLSSWDSAPVVVVGKEDEEATLASPFPSLAVKQREVEFAPKRHHGSRLLPASLRQGKGEDADAENAAIRRELLLVSLGTFAAKAASFHSLTVVDFATLAVSKCAKPVGVLILNGLLGRRVSRKEVAGVLWMAVWVYVFNASCASDKNRASASGASDAGVRERIIGNLVLLASLTLDSFSVSRQDHVLLRRHRLCPYTLMLVSSVYGLLFSLVLCVSFEGAAGLRYFLGSVFADSGASSLESASFLSPRTSPSPVSESPRLSSTAFHPHPDSAPDAGALGDSFFFLSLVSLSPLACSVVVAVGGAVAQLCGSKCMQLVGAVCSSILTTLRRVALVFVALLLQSEPVPWLASLAVANICLAGIVRLLSSLRGRKKIRSPLPSPSSPRSPSALEATQRRFSERTHIPSQAFSSPSRPGASPAGGISDFHGEASSPCSSLTLSPSVSPRPLWVSASCLQESRRGWTESLQNARRVAPSLAGFATQAEEDWRAEGVASEETLQCSFSFVSQLPSLSASPASTCDKMRQEDSPALGLTVSTVANSEDGDDEKGKRSE</sequence>
<keyword evidence="4 7" id="KW-1133">Transmembrane helix</keyword>
<feature type="transmembrane region" description="Helical" evidence="7">
    <location>
        <begin position="598"/>
        <end position="618"/>
    </location>
</feature>
<dbReference type="GO" id="GO:0005789">
    <property type="term" value="C:endoplasmic reticulum membrane"/>
    <property type="evidence" value="ECO:0007669"/>
    <property type="project" value="TreeGrafter"/>
</dbReference>
<dbReference type="AlphaFoldDB" id="A0A0F7VFB9"/>
<feature type="transmembrane region" description="Helical" evidence="7">
    <location>
        <begin position="687"/>
        <end position="709"/>
    </location>
</feature>
<feature type="transmembrane region" description="Helical" evidence="7">
    <location>
        <begin position="530"/>
        <end position="548"/>
    </location>
</feature>
<feature type="transmembrane region" description="Helical" evidence="7">
    <location>
        <begin position="7"/>
        <end position="27"/>
    </location>
</feature>
<dbReference type="GO" id="GO:0000139">
    <property type="term" value="C:Golgi membrane"/>
    <property type="evidence" value="ECO:0007669"/>
    <property type="project" value="TreeGrafter"/>
</dbReference>
<evidence type="ECO:0000256" key="7">
    <source>
        <dbReference type="SAM" id="Phobius"/>
    </source>
</evidence>
<dbReference type="PANTHER" id="PTHR10778">
    <property type="entry name" value="SOLUTE CARRIER FAMILY 35 MEMBER B"/>
    <property type="match status" value="1"/>
</dbReference>
<feature type="region of interest" description="Disordered" evidence="6">
    <location>
        <begin position="649"/>
        <end position="670"/>
    </location>
</feature>
<evidence type="ECO:0000256" key="3">
    <source>
        <dbReference type="ARBA" id="ARBA00022692"/>
    </source>
</evidence>
<feature type="region of interest" description="Disordered" evidence="6">
    <location>
        <begin position="355"/>
        <end position="392"/>
    </location>
</feature>
<evidence type="ECO:0000256" key="6">
    <source>
        <dbReference type="SAM" id="MobiDB-lite"/>
    </source>
</evidence>
<evidence type="ECO:0000256" key="5">
    <source>
        <dbReference type="ARBA" id="ARBA00023136"/>
    </source>
</evidence>
<name>A0A0F7VFB9_TOXGV</name>
<dbReference type="InterPro" id="IPR013657">
    <property type="entry name" value="SCL35B1-4/HUT1"/>
</dbReference>
<feature type="compositionally biased region" description="Low complexity" evidence="6">
    <location>
        <begin position="812"/>
        <end position="828"/>
    </location>
</feature>
<gene>
    <name evidence="8" type="ORF">BN1205_002730</name>
</gene>
<feature type="region of interest" description="Disordered" evidence="6">
    <location>
        <begin position="780"/>
        <end position="833"/>
    </location>
</feature>
<evidence type="ECO:0000313" key="8">
    <source>
        <dbReference type="EMBL" id="CEL78527.1"/>
    </source>
</evidence>
<feature type="transmembrane region" description="Helical" evidence="7">
    <location>
        <begin position="109"/>
        <end position="132"/>
    </location>
</feature>
<dbReference type="EMBL" id="LN714502">
    <property type="protein sequence ID" value="CEL78527.1"/>
    <property type="molecule type" value="Genomic_DNA"/>
</dbReference>
<dbReference type="GO" id="GO:0022857">
    <property type="term" value="F:transmembrane transporter activity"/>
    <property type="evidence" value="ECO:0007669"/>
    <property type="project" value="TreeGrafter"/>
</dbReference>
<keyword evidence="3 7" id="KW-0812">Transmembrane</keyword>
<feature type="compositionally biased region" description="Basic and acidic residues" evidence="6">
    <location>
        <begin position="358"/>
        <end position="392"/>
    </location>
</feature>
<organism evidence="8">
    <name type="scientific">Toxoplasma gondii (strain ATCC 50861 / VEG)</name>
    <dbReference type="NCBI Taxonomy" id="432359"/>
    <lineage>
        <taxon>Eukaryota</taxon>
        <taxon>Sar</taxon>
        <taxon>Alveolata</taxon>
        <taxon>Apicomplexa</taxon>
        <taxon>Conoidasida</taxon>
        <taxon>Coccidia</taxon>
        <taxon>Eucoccidiorida</taxon>
        <taxon>Eimeriorina</taxon>
        <taxon>Sarcocystidae</taxon>
        <taxon>Toxoplasma</taxon>
    </lineage>
</organism>
<comment type="subcellular location">
    <subcellularLocation>
        <location evidence="1">Membrane</location>
        <topology evidence="1">Multi-pass membrane protein</topology>
    </subcellularLocation>
</comment>
<feature type="transmembrane region" description="Helical" evidence="7">
    <location>
        <begin position="721"/>
        <end position="744"/>
    </location>
</feature>